<organism evidence="8 9">
    <name type="scientific">Desulfomarina profundi</name>
    <dbReference type="NCBI Taxonomy" id="2772557"/>
    <lineage>
        <taxon>Bacteria</taxon>
        <taxon>Pseudomonadati</taxon>
        <taxon>Thermodesulfobacteriota</taxon>
        <taxon>Desulfobulbia</taxon>
        <taxon>Desulfobulbales</taxon>
        <taxon>Desulfobulbaceae</taxon>
        <taxon>Desulfomarina</taxon>
    </lineage>
</organism>
<evidence type="ECO:0000256" key="4">
    <source>
        <dbReference type="ARBA" id="ARBA00023136"/>
    </source>
</evidence>
<evidence type="ECO:0000313" key="8">
    <source>
        <dbReference type="EMBL" id="BCL63079.1"/>
    </source>
</evidence>
<evidence type="ECO:0000256" key="3">
    <source>
        <dbReference type="ARBA" id="ARBA00022692"/>
    </source>
</evidence>
<evidence type="ECO:0000256" key="5">
    <source>
        <dbReference type="ARBA" id="ARBA00023237"/>
    </source>
</evidence>
<keyword evidence="9" id="KW-1185">Reference proteome</keyword>
<evidence type="ECO:0000256" key="6">
    <source>
        <dbReference type="SAM" id="Coils"/>
    </source>
</evidence>
<name>A0A8D5JIU8_9BACT</name>
<evidence type="ECO:0000256" key="1">
    <source>
        <dbReference type="ARBA" id="ARBA00004442"/>
    </source>
</evidence>
<dbReference type="PANTHER" id="PTHR30026">
    <property type="entry name" value="OUTER MEMBRANE PROTEIN TOLC"/>
    <property type="match status" value="1"/>
</dbReference>
<dbReference type="PANTHER" id="PTHR30026:SF23">
    <property type="entry name" value="TO APRF-PUTATIVE OUTER MEMBRANE EFFLUX PROTEIN OR SECRETED ALKALINE PHOSPHATASE-RELATED"/>
    <property type="match status" value="1"/>
</dbReference>
<dbReference type="GO" id="GO:0015288">
    <property type="term" value="F:porin activity"/>
    <property type="evidence" value="ECO:0007669"/>
    <property type="project" value="TreeGrafter"/>
</dbReference>
<dbReference type="GO" id="GO:0015562">
    <property type="term" value="F:efflux transmembrane transporter activity"/>
    <property type="evidence" value="ECO:0007669"/>
    <property type="project" value="InterPro"/>
</dbReference>
<keyword evidence="6" id="KW-0175">Coiled coil</keyword>
<gene>
    <name evidence="8" type="ORF">DGMP_37720</name>
</gene>
<evidence type="ECO:0000313" key="9">
    <source>
        <dbReference type="Proteomes" id="UP000826725"/>
    </source>
</evidence>
<comment type="subcellular location">
    <subcellularLocation>
        <location evidence="1">Cell outer membrane</location>
    </subcellularLocation>
</comment>
<reference evidence="8" key="1">
    <citation type="submission" date="2020-09" db="EMBL/GenBank/DDBJ databases">
        <title>Desulfogranum mesoprofundum gen. nov., sp. nov., a novel mesophilic, sulfate-reducing chemolithoautotroph isolated from a deep-sea hydrothermal vent chimney in the Suiyo Seamount.</title>
        <authorList>
            <person name="Hashimoto Y."/>
            <person name="Nakagawa S."/>
        </authorList>
    </citation>
    <scope>NUCLEOTIDE SEQUENCE</scope>
    <source>
        <strain evidence="8">KT2</strain>
    </source>
</reference>
<keyword evidence="5" id="KW-0998">Cell outer membrane</keyword>
<dbReference type="InterPro" id="IPR051906">
    <property type="entry name" value="TolC-like"/>
</dbReference>
<sequence>MRIRKVIWGAVIILLTCSTASLAAEKQQTDFGFVVNSSEKGNEDYNTFRTKIFKRYSTLIKQMQQMEDNYSSIFSRKSVSGLVIDPGAIPKEYSSWWRSRVNGQINKMVPEVSMDITGLFTRAVKYSSQIKVFSDLPLIRKTAVQEAEGPYDFRIFAETSLRDINEPVGDDLKTGGELRYKENSKNLEYGVRKKFLFGTEVELKQNIGDMDTNSIYFQPKDQARTGTSLSITQPLLKRFGISYNRAYIDLANLDSSIAGEELRRNVESHLLEVARAYWSLYLERSLLVQKERLARKSREIYGQMKSRTAVDVPPSLLARARSQVNAHELGAMQAEYAMLNAQSRIRALVNDPGLLNANGLEIVTSQLPSHERFDIDFHNTLDAALSSRPEIGQAVRHIQSAYLLLNQSENELWPDLDLFFQMYTKGIEGDYQYGDAYSNQFDEGEPSYVAGLRLQYSLGNNGAAARNTRKKLEIRQLLHQLDTTVQNILLEVQVSHREVEKNYRSMVQSYQMMLADDEEVKALYARVDYLLANNDPYGDVLYRLMDALERLTRSEELFTKSELTYNYSLYNLYRAMGSWLKRMIYVLKKKVRTVMDCRQFSLKNSKINCLFVLFVIFSPPGAVTGVAGQQGSDAFLEPNHVVNIASPFRERINVIHVKEGDRVKKGELLVELDSRVLKTKLDLAKEVASFHGLVDSAKASVSMQKNRFIMLQKLAETGNARPQEMIKAKTDLSMAEARLRSAREERRTKKLEVQIIRAMIEEKKLRSPVNGVVVKVYKQEAELAGGGISRTW</sequence>
<keyword evidence="4" id="KW-0472">Membrane</keyword>
<evidence type="ECO:0008006" key="10">
    <source>
        <dbReference type="Google" id="ProtNLM"/>
    </source>
</evidence>
<accession>A0A8D5JIU8</accession>
<keyword evidence="2" id="KW-1134">Transmembrane beta strand</keyword>
<dbReference type="AlphaFoldDB" id="A0A8D5JIU8"/>
<evidence type="ECO:0000256" key="2">
    <source>
        <dbReference type="ARBA" id="ARBA00022452"/>
    </source>
</evidence>
<dbReference type="GO" id="GO:1990281">
    <property type="term" value="C:efflux pump complex"/>
    <property type="evidence" value="ECO:0007669"/>
    <property type="project" value="TreeGrafter"/>
</dbReference>
<keyword evidence="7" id="KW-0732">Signal</keyword>
<feature type="signal peptide" evidence="7">
    <location>
        <begin position="1"/>
        <end position="23"/>
    </location>
</feature>
<proteinExistence type="predicted"/>
<feature type="chain" id="PRO_5034497376" description="Membrane fusion protein biotin-lipoyl like domain-containing protein" evidence="7">
    <location>
        <begin position="24"/>
        <end position="792"/>
    </location>
</feature>
<dbReference type="GO" id="GO:0009279">
    <property type="term" value="C:cell outer membrane"/>
    <property type="evidence" value="ECO:0007669"/>
    <property type="project" value="UniProtKB-SubCell"/>
</dbReference>
<protein>
    <recommendedName>
        <fullName evidence="10">Membrane fusion protein biotin-lipoyl like domain-containing protein</fullName>
    </recommendedName>
</protein>
<dbReference type="EMBL" id="AP024086">
    <property type="protein sequence ID" value="BCL63079.1"/>
    <property type="molecule type" value="Genomic_DNA"/>
</dbReference>
<evidence type="ECO:0000256" key="7">
    <source>
        <dbReference type="SAM" id="SignalP"/>
    </source>
</evidence>
<dbReference type="Proteomes" id="UP000826725">
    <property type="component" value="Chromosome"/>
</dbReference>
<dbReference type="KEGG" id="dbk:DGMP_37720"/>
<dbReference type="RefSeq" id="WP_329955626.1">
    <property type="nucleotide sequence ID" value="NZ_AP024086.1"/>
</dbReference>
<feature type="coiled-coil region" evidence="6">
    <location>
        <begin position="725"/>
        <end position="754"/>
    </location>
</feature>
<keyword evidence="3" id="KW-0812">Transmembrane</keyword>